<name>A0A366LKD8_9ACTN</name>
<evidence type="ECO:0000313" key="2">
    <source>
        <dbReference type="Proteomes" id="UP000253303"/>
    </source>
</evidence>
<sequence length="100" mass="10901">MVAGLEVEASGLDAAWVRVRDSADLTSGGVLVSRQGFSAFVAGALAGEVRPVERQGLALVEVGDLAERSRWLVTTYESWMAFLVRAQRGDFDEFALPRRM</sequence>
<protein>
    <submittedName>
        <fullName evidence="1">Uncharacterized protein</fullName>
    </submittedName>
</protein>
<reference evidence="1 2" key="1">
    <citation type="submission" date="2018-06" db="EMBL/GenBank/DDBJ databases">
        <title>Sphaerisporangium craniellae sp. nov., isolated from a marine sponge in the South China Sea.</title>
        <authorList>
            <person name="Li L."/>
        </authorList>
    </citation>
    <scope>NUCLEOTIDE SEQUENCE [LARGE SCALE GENOMIC DNA]</scope>
    <source>
        <strain evidence="1 2">LHW63015</strain>
    </source>
</reference>
<evidence type="ECO:0000313" key="1">
    <source>
        <dbReference type="EMBL" id="RBQ14378.1"/>
    </source>
</evidence>
<dbReference type="RefSeq" id="WP_113986275.1">
    <property type="nucleotide sequence ID" value="NZ_QMEY01000034.1"/>
</dbReference>
<comment type="caution">
    <text evidence="1">The sequence shown here is derived from an EMBL/GenBank/DDBJ whole genome shotgun (WGS) entry which is preliminary data.</text>
</comment>
<dbReference type="AlphaFoldDB" id="A0A366LKD8"/>
<dbReference type="Proteomes" id="UP000253303">
    <property type="component" value="Unassembled WGS sequence"/>
</dbReference>
<proteinExistence type="predicted"/>
<organism evidence="1 2">
    <name type="scientific">Spongiactinospora rosea</name>
    <dbReference type="NCBI Taxonomy" id="2248750"/>
    <lineage>
        <taxon>Bacteria</taxon>
        <taxon>Bacillati</taxon>
        <taxon>Actinomycetota</taxon>
        <taxon>Actinomycetes</taxon>
        <taxon>Streptosporangiales</taxon>
        <taxon>Streptosporangiaceae</taxon>
        <taxon>Spongiactinospora</taxon>
    </lineage>
</organism>
<accession>A0A366LKD8</accession>
<gene>
    <name evidence="1" type="ORF">DP939_41215</name>
</gene>
<keyword evidence="2" id="KW-1185">Reference proteome</keyword>
<dbReference type="EMBL" id="QMEY01000034">
    <property type="protein sequence ID" value="RBQ14378.1"/>
    <property type="molecule type" value="Genomic_DNA"/>
</dbReference>